<proteinExistence type="inferred from homology"/>
<keyword evidence="5" id="KW-0227">DNA damage</keyword>
<dbReference type="Gene3D" id="1.10.150.20">
    <property type="entry name" value="5' to 3' exonuclease, C-terminal subdomain"/>
    <property type="match status" value="1"/>
</dbReference>
<dbReference type="Gene3D" id="3.40.50.1010">
    <property type="entry name" value="5'-nuclease"/>
    <property type="match status" value="2"/>
</dbReference>
<protein>
    <recommendedName>
        <fullName evidence="14">DNA repair protein complementing XP-G cells homolog</fullName>
    </recommendedName>
</protein>
<feature type="domain" description="XPG-I" evidence="10">
    <location>
        <begin position="913"/>
        <end position="982"/>
    </location>
</feature>
<evidence type="ECO:0000256" key="8">
    <source>
        <dbReference type="ARBA" id="ARBA00023242"/>
    </source>
</evidence>
<dbReference type="GO" id="GO:0005634">
    <property type="term" value="C:nucleus"/>
    <property type="evidence" value="ECO:0007669"/>
    <property type="project" value="UniProtKB-SubCell"/>
</dbReference>
<organism evidence="12 13">
    <name type="scientific">Drosophila rubida</name>
    <dbReference type="NCBI Taxonomy" id="30044"/>
    <lineage>
        <taxon>Eukaryota</taxon>
        <taxon>Metazoa</taxon>
        <taxon>Ecdysozoa</taxon>
        <taxon>Arthropoda</taxon>
        <taxon>Hexapoda</taxon>
        <taxon>Insecta</taxon>
        <taxon>Pterygota</taxon>
        <taxon>Neoptera</taxon>
        <taxon>Endopterygota</taxon>
        <taxon>Diptera</taxon>
        <taxon>Brachycera</taxon>
        <taxon>Muscomorpha</taxon>
        <taxon>Ephydroidea</taxon>
        <taxon>Drosophilidae</taxon>
        <taxon>Drosophila</taxon>
    </lineage>
</organism>
<feature type="region of interest" description="Disordered" evidence="9">
    <location>
        <begin position="164"/>
        <end position="190"/>
    </location>
</feature>
<dbReference type="InterPro" id="IPR006084">
    <property type="entry name" value="XPG/Rad2"/>
</dbReference>
<comment type="similarity">
    <text evidence="2">Belongs to the XPG/RAD2 endonuclease family. XPG subfamily.</text>
</comment>
<evidence type="ECO:0000313" key="12">
    <source>
        <dbReference type="EMBL" id="KAH8378088.1"/>
    </source>
</evidence>
<keyword evidence="4" id="KW-0255">Endonuclease</keyword>
<dbReference type="GO" id="GO:0003697">
    <property type="term" value="F:single-stranded DNA binding"/>
    <property type="evidence" value="ECO:0007669"/>
    <property type="project" value="InterPro"/>
</dbReference>
<name>A0AAD4K613_9MUSC</name>
<dbReference type="InterPro" id="IPR001044">
    <property type="entry name" value="XPG/Rad2_eukaryotes"/>
</dbReference>
<dbReference type="GO" id="GO:0004520">
    <property type="term" value="F:DNA endonuclease activity"/>
    <property type="evidence" value="ECO:0007669"/>
    <property type="project" value="TreeGrafter"/>
</dbReference>
<dbReference type="CDD" id="cd09868">
    <property type="entry name" value="PIN_XPG_RAD2"/>
    <property type="match status" value="2"/>
</dbReference>
<evidence type="ECO:0000259" key="10">
    <source>
        <dbReference type="SMART" id="SM00484"/>
    </source>
</evidence>
<dbReference type="PRINTS" id="PR00066">
    <property type="entry name" value="XRODRMPGMNTG"/>
</dbReference>
<comment type="subcellular location">
    <subcellularLocation>
        <location evidence="1">Nucleus</location>
    </subcellularLocation>
</comment>
<evidence type="ECO:0000256" key="3">
    <source>
        <dbReference type="ARBA" id="ARBA00022722"/>
    </source>
</evidence>
<dbReference type="InterPro" id="IPR006086">
    <property type="entry name" value="XPG-I_dom"/>
</dbReference>
<dbReference type="FunFam" id="3.40.50.1010:FF:000044">
    <property type="entry name" value="DNA repair endonuclease"/>
    <property type="match status" value="1"/>
</dbReference>
<dbReference type="GO" id="GO:0016788">
    <property type="term" value="F:hydrolase activity, acting on ester bonds"/>
    <property type="evidence" value="ECO:0007669"/>
    <property type="project" value="InterPro"/>
</dbReference>
<feature type="region of interest" description="Disordered" evidence="9">
    <location>
        <begin position="1191"/>
        <end position="1291"/>
    </location>
</feature>
<evidence type="ECO:0000256" key="6">
    <source>
        <dbReference type="ARBA" id="ARBA00022801"/>
    </source>
</evidence>
<feature type="domain" description="XPG N-terminal" evidence="11">
    <location>
        <begin position="1"/>
        <end position="98"/>
    </location>
</feature>
<dbReference type="InterPro" id="IPR029060">
    <property type="entry name" value="PIN-like_dom_sf"/>
</dbReference>
<dbReference type="SUPFAM" id="SSF88723">
    <property type="entry name" value="PIN domain-like"/>
    <property type="match status" value="1"/>
</dbReference>
<keyword evidence="7" id="KW-0234">DNA repair</keyword>
<dbReference type="PROSITE" id="PS00842">
    <property type="entry name" value="XPG_2"/>
    <property type="match status" value="1"/>
</dbReference>
<dbReference type="SMART" id="SM00484">
    <property type="entry name" value="XPGI"/>
    <property type="match status" value="1"/>
</dbReference>
<dbReference type="SMART" id="SM00485">
    <property type="entry name" value="XPGN"/>
    <property type="match status" value="1"/>
</dbReference>
<evidence type="ECO:0000256" key="5">
    <source>
        <dbReference type="ARBA" id="ARBA00022763"/>
    </source>
</evidence>
<dbReference type="Pfam" id="PF00867">
    <property type="entry name" value="XPG_I"/>
    <property type="match status" value="1"/>
</dbReference>
<evidence type="ECO:0000256" key="2">
    <source>
        <dbReference type="ARBA" id="ARBA00005283"/>
    </source>
</evidence>
<dbReference type="SUPFAM" id="SSF47807">
    <property type="entry name" value="5' to 3' exonuclease, C-terminal subdomain"/>
    <property type="match status" value="1"/>
</dbReference>
<dbReference type="EMBL" id="JAJJHW010001127">
    <property type="protein sequence ID" value="KAH8378088.1"/>
    <property type="molecule type" value="Genomic_DNA"/>
</dbReference>
<dbReference type="CDD" id="cd09904">
    <property type="entry name" value="H3TH_XPG"/>
    <property type="match status" value="1"/>
</dbReference>
<keyword evidence="3" id="KW-0540">Nuclease</keyword>
<dbReference type="PROSITE" id="PS50330">
    <property type="entry name" value="UIM"/>
    <property type="match status" value="1"/>
</dbReference>
<dbReference type="GO" id="GO:0006289">
    <property type="term" value="P:nucleotide-excision repair"/>
    <property type="evidence" value="ECO:0007669"/>
    <property type="project" value="InterPro"/>
</dbReference>
<evidence type="ECO:0000313" key="13">
    <source>
        <dbReference type="Proteomes" id="UP001200034"/>
    </source>
</evidence>
<sequence>MGVTGLWKLIEPCGKPVPVETLEGKVLAVDISIWLHQVVKGFQDNKGSALNNAHLLGLFHRLCKLLYYRVRPVFIFDGCVPQLKRETIARRQQQRSKLSNEADRIQALLLQSLAKEKVVQQALGTNAELLLKSPSKRPAAGKSNKTDDDDLFKLPELPASATQLNEADSELEDQDFASTSATSDSSFDESTARHSYNASLQAIDVRSHHFKNLPADVRHEILTDIKETRKQSSWGRLHELPARSDDFCSFQMKRLLKRRAVQESLEQAEQEMGGHTLTYAELSDFFSEEGIVTPTAIEESTRQISSDEHTRFLLVRDLKKKALEDSQKALKIKCETIKEEEPEEASDEKPSTSAMAVKKSTEGCDVEKKELGPEYDTDLAMALALSLEESGKVYDEKDYDYDSDQDLRLNREQSKQLRHAAKGPARAYMIEYGGMNDEEVENIMEATQLNNTQDLEAFLHDTKVNSETPGDDLANTSYEEARLLSMAIEESKKTHAEDLAKQEKIQTIDSDTDSDMEEVVDSSSSIMPSKPNLEICVDIKDALNKDDDLFADIFDIDTKQSKDSTKDSEIKIIEIIDKEMLNIKTAEPTKSKESTIEGKNPSEEIVEESILLTDSEKQVVPEEEPVEVIEKVFSPDLMPIATLSKDELGELKEKATDFNIKPKTIKSATALNSLLYDLKKQTEEVKNIKLESIKLSNSTVIELSSDDEASKATVPSISKDVIELCDSDNATAEDRTSPNKTPSKRKAITDFFETSYKIKRTPDKPSEADVTPPTTPKVKQPFYIKRTPKSGKKRAGDELSDEGISPTKKSSKAAKSLFEANEPEKVEPVNTQVTILVNYYFMLIFIVTNLCSQDLINDAADALKSQKTNEELQAMASSLAQERRDLEVERNRQDRMGMSISQRMSNDCQELLRLFGIPYIVAPMEAEAQCAFLNAVELTNGTITDDSDIWLFGGRTVYKNFFAQNKHVLEFRAEQIEQTFNCNRGKLIQLACLVGSDYTTGEFGIIYDMKTLKQIRFNYSGIHGIGAVTALEILASFSSTTQMESTPTVFSMQSVLSTLVKFRDWWQSHKNSNLPIGSSARLSLRKKLKNIELHEGFPSSSVVEAYLSPTVDDNRDAFSWGSPDVESIREFARKSFGWTTSKIDDILMPVIKKINEKKIQGSIRNYFTAKSALRVQQPQVSKRVQIAIDKMSGKIDTETPEKPKRAPRRSRKKPIETQEASTTDESADCEPNPTRLKRGKRKSADGGNVDLSDTPSTSNIASKPAKCARIPSTREIIPQRERDMEKMRENKAKAAEILKASTKTVSKK</sequence>
<accession>A0AAD4K613</accession>
<dbReference type="PANTHER" id="PTHR16171">
    <property type="entry name" value="DNA REPAIR PROTEIN COMPLEMENTING XP-G CELLS-RELATED"/>
    <property type="match status" value="1"/>
</dbReference>
<dbReference type="PROSITE" id="PS00841">
    <property type="entry name" value="XPG_1"/>
    <property type="match status" value="1"/>
</dbReference>
<feature type="region of interest" description="Disordered" evidence="9">
    <location>
        <begin position="761"/>
        <end position="810"/>
    </location>
</feature>
<evidence type="ECO:0000256" key="9">
    <source>
        <dbReference type="SAM" id="MobiDB-lite"/>
    </source>
</evidence>
<dbReference type="InterPro" id="IPR003903">
    <property type="entry name" value="UIM_dom"/>
</dbReference>
<dbReference type="Pfam" id="PF00752">
    <property type="entry name" value="XPG_N"/>
    <property type="match status" value="1"/>
</dbReference>
<feature type="compositionally biased region" description="Basic and acidic residues" evidence="9">
    <location>
        <begin position="1277"/>
        <end position="1291"/>
    </location>
</feature>
<keyword evidence="8" id="KW-0539">Nucleus</keyword>
<dbReference type="PRINTS" id="PR00853">
    <property type="entry name" value="XPGRADSUPER"/>
</dbReference>
<evidence type="ECO:0000256" key="1">
    <source>
        <dbReference type="ARBA" id="ARBA00004123"/>
    </source>
</evidence>
<dbReference type="Proteomes" id="UP001200034">
    <property type="component" value="Unassembled WGS sequence"/>
</dbReference>
<keyword evidence="13" id="KW-1185">Reference proteome</keyword>
<dbReference type="SMART" id="SM00726">
    <property type="entry name" value="UIM"/>
    <property type="match status" value="2"/>
</dbReference>
<evidence type="ECO:0008006" key="14">
    <source>
        <dbReference type="Google" id="ProtNLM"/>
    </source>
</evidence>
<feature type="compositionally biased region" description="Basic and acidic residues" evidence="9">
    <location>
        <begin position="1191"/>
        <end position="1204"/>
    </location>
</feature>
<dbReference type="InterPro" id="IPR036279">
    <property type="entry name" value="5-3_exonuclease_C_sf"/>
</dbReference>
<feature type="region of interest" description="Disordered" evidence="9">
    <location>
        <begin position="338"/>
        <end position="361"/>
    </location>
</feature>
<dbReference type="InterPro" id="IPR019974">
    <property type="entry name" value="XPG_CS"/>
</dbReference>
<gene>
    <name evidence="12" type="ORF">KR093_009123</name>
</gene>
<evidence type="ECO:0000259" key="11">
    <source>
        <dbReference type="SMART" id="SM00485"/>
    </source>
</evidence>
<comment type="caution">
    <text evidence="12">The sequence shown here is derived from an EMBL/GenBank/DDBJ whole genome shotgun (WGS) entry which is preliminary data.</text>
</comment>
<evidence type="ECO:0000256" key="4">
    <source>
        <dbReference type="ARBA" id="ARBA00022759"/>
    </source>
</evidence>
<dbReference type="PANTHER" id="PTHR16171:SF7">
    <property type="entry name" value="DNA REPAIR PROTEIN RAD2"/>
    <property type="match status" value="1"/>
</dbReference>
<keyword evidence="6" id="KW-0378">Hydrolase</keyword>
<feature type="compositionally biased region" description="Low complexity" evidence="9">
    <location>
        <begin position="176"/>
        <end position="189"/>
    </location>
</feature>
<dbReference type="InterPro" id="IPR006085">
    <property type="entry name" value="XPG_DNA_repair_N"/>
</dbReference>
<evidence type="ECO:0000256" key="7">
    <source>
        <dbReference type="ARBA" id="ARBA00023204"/>
    </source>
</evidence>
<reference evidence="12" key="1">
    <citation type="journal article" date="2021" name="Mol. Ecol. Resour.">
        <title>Phylogenomic analyses of the genus Drosophila reveals genomic signals of climate adaptation.</title>
        <authorList>
            <person name="Li F."/>
            <person name="Rane R.V."/>
            <person name="Luria V."/>
            <person name="Xiong Z."/>
            <person name="Chen J."/>
            <person name="Li Z."/>
            <person name="Catullo R.A."/>
            <person name="Griffin P.C."/>
            <person name="Schiffer M."/>
            <person name="Pearce S."/>
            <person name="Lee S.F."/>
            <person name="McElroy K."/>
            <person name="Stocker A."/>
            <person name="Shirriffs J."/>
            <person name="Cockerell F."/>
            <person name="Coppin C."/>
            <person name="Sgro C.M."/>
            <person name="Karger A."/>
            <person name="Cain J.W."/>
            <person name="Weber J.A."/>
            <person name="Santpere G."/>
            <person name="Kirschner M.W."/>
            <person name="Hoffmann A.A."/>
            <person name="Oakeshott J.G."/>
            <person name="Zhang G."/>
        </authorList>
    </citation>
    <scope>NUCLEOTIDE SEQUENCE</scope>
    <source>
        <strain evidence="12">BGI-SZ-2011g</strain>
    </source>
</reference>
<feature type="compositionally biased region" description="Polar residues" evidence="9">
    <location>
        <begin position="1251"/>
        <end position="1261"/>
    </location>
</feature>